<gene>
    <name evidence="1" type="ORF">DM43_3514</name>
</gene>
<organism evidence="1 2">
    <name type="scientific">Burkholderia cepacia</name>
    <name type="common">Pseudomonas cepacia</name>
    <dbReference type="NCBI Taxonomy" id="292"/>
    <lineage>
        <taxon>Bacteria</taxon>
        <taxon>Pseudomonadati</taxon>
        <taxon>Pseudomonadota</taxon>
        <taxon>Betaproteobacteria</taxon>
        <taxon>Burkholderiales</taxon>
        <taxon>Burkholderiaceae</taxon>
        <taxon>Burkholderia</taxon>
        <taxon>Burkholderia cepacia complex</taxon>
    </lineage>
</organism>
<dbReference type="EMBL" id="JPGD01000005">
    <property type="protein sequence ID" value="KGB99958.1"/>
    <property type="molecule type" value="Genomic_DNA"/>
</dbReference>
<sequence>MAFWTLVALEIDMRTIQEEFSESDDDWFGFASAQDRKDGHSLRAYLLRYADRIPEHHVVVNVELVLRSEYPPRGVRPPYLSVTHFDPGHSTDLPLTWKRNIEDFNFDSTTTYVECGYDIFDSFSDVTMDLTARGFCIEPIN</sequence>
<proteinExistence type="predicted"/>
<evidence type="ECO:0000313" key="2">
    <source>
        <dbReference type="Proteomes" id="UP000029575"/>
    </source>
</evidence>
<protein>
    <submittedName>
        <fullName evidence="1">Uncharacterized protein</fullName>
    </submittedName>
</protein>
<name>A0AA88Z3W6_BURCE</name>
<dbReference type="AlphaFoldDB" id="A0AA88Z3W6"/>
<evidence type="ECO:0000313" key="1">
    <source>
        <dbReference type="EMBL" id="KGB99958.1"/>
    </source>
</evidence>
<comment type="caution">
    <text evidence="1">The sequence shown here is derived from an EMBL/GenBank/DDBJ whole genome shotgun (WGS) entry which is preliminary data.</text>
</comment>
<accession>A0AA88Z3W6</accession>
<dbReference type="Proteomes" id="UP000029575">
    <property type="component" value="Unassembled WGS sequence"/>
</dbReference>
<reference evidence="1 2" key="1">
    <citation type="submission" date="2014-06" db="EMBL/GenBank/DDBJ databases">
        <authorList>
            <person name="Bishop-Lilly K.A."/>
            <person name="Broomall S.M."/>
            <person name="Chain P.S."/>
            <person name="Chertkov O."/>
            <person name="Coyne S.R."/>
            <person name="Daligault H.E."/>
            <person name="Davenport K.W."/>
            <person name="Erkkila T."/>
            <person name="Frey K.G."/>
            <person name="Gibbons H.S."/>
            <person name="Gu W."/>
            <person name="Jaissle J."/>
            <person name="Johnson S.L."/>
            <person name="Koroleva G.I."/>
            <person name="Ladner J.T."/>
            <person name="Lo C.-C."/>
            <person name="Minogue T.D."/>
            <person name="Munk C."/>
            <person name="Palacios G.F."/>
            <person name="Redden C.L."/>
            <person name="Rosenzweig C.N."/>
            <person name="Scholz M.B."/>
            <person name="Teshima H."/>
            <person name="Xu Y."/>
        </authorList>
    </citation>
    <scope>NUCLEOTIDE SEQUENCE [LARGE SCALE GENOMIC DNA]</scope>
    <source>
        <strain evidence="1 2">DWS 37UF10B-2</strain>
    </source>
</reference>